<sequence>MCQDFQYLACSLHRLKVRKLFLFYLSNNSFSTAPSCFPAPSGTLLGISLFSRLGIYEGTCPPRPVICR</sequence>
<dbReference type="EMBL" id="GGEC01038102">
    <property type="protein sequence ID" value="MBX18586.1"/>
    <property type="molecule type" value="Transcribed_RNA"/>
</dbReference>
<reference evidence="1" key="1">
    <citation type="submission" date="2018-02" db="EMBL/GenBank/DDBJ databases">
        <title>Rhizophora mucronata_Transcriptome.</title>
        <authorList>
            <person name="Meera S.P."/>
            <person name="Sreeshan A."/>
            <person name="Augustine A."/>
        </authorList>
    </citation>
    <scope>NUCLEOTIDE SEQUENCE</scope>
    <source>
        <tissue evidence="1">Leaf</tissue>
    </source>
</reference>
<name>A0A2P2LKT6_RHIMU</name>
<protein>
    <submittedName>
        <fullName evidence="1">Nudix hydrolase 7-like</fullName>
    </submittedName>
</protein>
<evidence type="ECO:0000313" key="1">
    <source>
        <dbReference type="EMBL" id="MBX18586.1"/>
    </source>
</evidence>
<accession>A0A2P2LKT6</accession>
<keyword evidence="1" id="KW-0378">Hydrolase</keyword>
<proteinExistence type="predicted"/>
<dbReference type="GO" id="GO:0016787">
    <property type="term" value="F:hydrolase activity"/>
    <property type="evidence" value="ECO:0007669"/>
    <property type="project" value="UniProtKB-KW"/>
</dbReference>
<dbReference type="AlphaFoldDB" id="A0A2P2LKT6"/>
<organism evidence="1">
    <name type="scientific">Rhizophora mucronata</name>
    <name type="common">Asiatic mangrove</name>
    <dbReference type="NCBI Taxonomy" id="61149"/>
    <lineage>
        <taxon>Eukaryota</taxon>
        <taxon>Viridiplantae</taxon>
        <taxon>Streptophyta</taxon>
        <taxon>Embryophyta</taxon>
        <taxon>Tracheophyta</taxon>
        <taxon>Spermatophyta</taxon>
        <taxon>Magnoliopsida</taxon>
        <taxon>eudicotyledons</taxon>
        <taxon>Gunneridae</taxon>
        <taxon>Pentapetalae</taxon>
        <taxon>rosids</taxon>
        <taxon>fabids</taxon>
        <taxon>Malpighiales</taxon>
        <taxon>Rhizophoraceae</taxon>
        <taxon>Rhizophora</taxon>
    </lineage>
</organism>